<dbReference type="InterPro" id="IPR027417">
    <property type="entry name" value="P-loop_NTPase"/>
</dbReference>
<protein>
    <submittedName>
        <fullName evidence="2">Putative terminase</fullName>
    </submittedName>
</protein>
<sequence length="505" mass="58796">MKSDSARVFERLKDQWTRLNSLYWIIDIDSKRVKFQLNDAQTWLFDNMWYFNIILKARQLGFTTFIDLFMLDTCLFNSNVESGIIAHREEDAKKIFERKIKYPYENLPDIIRDARPSKTNRNDELKFNNGSWIYVAYSMRSGTTNMLHLSELARVCARDPLKATEIITGSLNAIHLDYDKDNLVFIESTAEGQEGYFFDYCKLAQDFQRQKVELSPMDPKFFFRAWWQHPSNTVKSNIPLTAAEKAYFARLEPKIGIKLTDGQKAWYAAKKRVMPEDMMRENPSTPEEAFQASGKGSYYAAAIAKLREKGHICKVPHEEGFRVNTYWDLGMSDSTAIWFGQTVLGQYRFIDYYENSGEGLKHYANVLDEKSKKGRWVYGRHVAPHDIKVRELGTGKTRLETAMQYGLRFRVAPKIESMNDGIEAVRNVLPNCWFDESSTIVDIGRNRVAGLPSLDAYRKEWDEKGKRWKDRPMNNWAGHGAKAFETFAITCDTQKKWDNLERAFR</sequence>
<gene>
    <name evidence="1" type="ORF">MM415A02254_0012</name>
    <name evidence="2" type="ORF">MM415B02764_0004</name>
</gene>
<dbReference type="EMBL" id="MT142778">
    <property type="protein sequence ID" value="QJA88437.1"/>
    <property type="molecule type" value="Genomic_DNA"/>
</dbReference>
<dbReference type="AlphaFoldDB" id="A0A6M3L1I7"/>
<organism evidence="2">
    <name type="scientific">viral metagenome</name>
    <dbReference type="NCBI Taxonomy" id="1070528"/>
    <lineage>
        <taxon>unclassified sequences</taxon>
        <taxon>metagenomes</taxon>
        <taxon>organismal metagenomes</taxon>
    </lineage>
</organism>
<evidence type="ECO:0000313" key="2">
    <source>
        <dbReference type="EMBL" id="QJA88437.1"/>
    </source>
</evidence>
<accession>A0A6M3L1I7</accession>
<proteinExistence type="predicted"/>
<dbReference type="EMBL" id="MT142051">
    <property type="protein sequence ID" value="QJA73769.1"/>
    <property type="molecule type" value="Genomic_DNA"/>
</dbReference>
<name>A0A6M3L1I7_9ZZZZ</name>
<evidence type="ECO:0000313" key="1">
    <source>
        <dbReference type="EMBL" id="QJA73769.1"/>
    </source>
</evidence>
<reference evidence="2" key="1">
    <citation type="submission" date="2020-03" db="EMBL/GenBank/DDBJ databases">
        <title>The deep terrestrial virosphere.</title>
        <authorList>
            <person name="Holmfeldt K."/>
            <person name="Nilsson E."/>
            <person name="Simone D."/>
            <person name="Lopez-Fernandez M."/>
            <person name="Wu X."/>
            <person name="de Brujin I."/>
            <person name="Lundin D."/>
            <person name="Andersson A."/>
            <person name="Bertilsson S."/>
            <person name="Dopson M."/>
        </authorList>
    </citation>
    <scope>NUCLEOTIDE SEQUENCE</scope>
    <source>
        <strain evidence="1">MM415A02254</strain>
        <strain evidence="2">MM415B02764</strain>
    </source>
</reference>
<dbReference type="Gene3D" id="3.40.50.300">
    <property type="entry name" value="P-loop containing nucleotide triphosphate hydrolases"/>
    <property type="match status" value="1"/>
</dbReference>